<keyword evidence="4" id="KW-1185">Reference proteome</keyword>
<evidence type="ECO:0000313" key="3">
    <source>
        <dbReference type="EMBL" id="MTH68657.1"/>
    </source>
</evidence>
<keyword evidence="2" id="KW-0812">Transmembrane</keyword>
<feature type="compositionally biased region" description="Basic and acidic residues" evidence="1">
    <location>
        <begin position="20"/>
        <end position="30"/>
    </location>
</feature>
<evidence type="ECO:0000256" key="2">
    <source>
        <dbReference type="SAM" id="Phobius"/>
    </source>
</evidence>
<dbReference type="RefSeq" id="WP_155051755.1">
    <property type="nucleotide sequence ID" value="NZ_BAAAIB010000002.1"/>
</dbReference>
<feature type="transmembrane region" description="Helical" evidence="2">
    <location>
        <begin position="100"/>
        <end position="121"/>
    </location>
</feature>
<dbReference type="Proteomes" id="UP000433071">
    <property type="component" value="Unassembled WGS sequence"/>
</dbReference>
<dbReference type="OrthoDB" id="5006141at2"/>
<gene>
    <name evidence="3" type="ORF">GJ743_09780</name>
</gene>
<protein>
    <submittedName>
        <fullName evidence="3">Uncharacterized protein</fullName>
    </submittedName>
</protein>
<keyword evidence="2" id="KW-1133">Transmembrane helix</keyword>
<dbReference type="EMBL" id="WMLB01000023">
    <property type="protein sequence ID" value="MTH68657.1"/>
    <property type="molecule type" value="Genomic_DNA"/>
</dbReference>
<accession>A0A6I3M9C8</accession>
<dbReference type="AlphaFoldDB" id="A0A6I3M9C8"/>
<evidence type="ECO:0000256" key="1">
    <source>
        <dbReference type="SAM" id="MobiDB-lite"/>
    </source>
</evidence>
<name>A0A6I3M9C8_9MICO</name>
<feature type="region of interest" description="Disordered" evidence="1">
    <location>
        <begin position="1"/>
        <end position="95"/>
    </location>
</feature>
<reference evidence="3 4" key="1">
    <citation type="submission" date="2019-11" db="EMBL/GenBank/DDBJ databases">
        <title>Agromyces kandeliae sp. nov., isolated from mangrove soil.</title>
        <authorList>
            <person name="Wang R."/>
        </authorList>
    </citation>
    <scope>NUCLEOTIDE SEQUENCE [LARGE SCALE GENOMIC DNA]</scope>
    <source>
        <strain evidence="3 4">JCM 11433</strain>
    </source>
</reference>
<evidence type="ECO:0000313" key="4">
    <source>
        <dbReference type="Proteomes" id="UP000433071"/>
    </source>
</evidence>
<feature type="compositionally biased region" description="Low complexity" evidence="1">
    <location>
        <begin position="73"/>
        <end position="89"/>
    </location>
</feature>
<keyword evidence="2" id="KW-0472">Membrane</keyword>
<proteinExistence type="predicted"/>
<comment type="caution">
    <text evidence="3">The sequence shown here is derived from an EMBL/GenBank/DDBJ whole genome shotgun (WGS) entry which is preliminary data.</text>
</comment>
<sequence length="289" mass="30208">MASEDERRNQLLARVYSRTGQDEPRTEHVDPVTGEPRWASDSEWELLELEGCGATSEHGRDDTSARTGSRTGPAALADPPATPAAPAAQLRDRRRRRHPAVVVSIAAALAVAATSAAWSWWSSRSATVPAAAIVELSIAPSAPVSAQAGARTSGNEPARGQGTMAVFQDPDRSRGSLPGWLEATFPSSRVAQVLGPDGPVPGVGVYAVTTTDLVACLIVRIEARRMVWDCTAVRTLASEGLVMRTAIPAGLGSGEDPDGDGVSGDAAVTDVLVAEWHADGTFRVAREAG</sequence>
<organism evidence="3 4">
    <name type="scientific">Agromyces bracchium</name>
    <dbReference type="NCBI Taxonomy" id="88376"/>
    <lineage>
        <taxon>Bacteria</taxon>
        <taxon>Bacillati</taxon>
        <taxon>Actinomycetota</taxon>
        <taxon>Actinomycetes</taxon>
        <taxon>Micrococcales</taxon>
        <taxon>Microbacteriaceae</taxon>
        <taxon>Agromyces</taxon>
    </lineage>
</organism>